<feature type="domain" description="Late nodulin" evidence="1">
    <location>
        <begin position="5"/>
        <end position="57"/>
    </location>
</feature>
<sequence length="63" mass="7248">MRKKMAKTLKFVYVMILFTSLFLFAKNVVGYINCKTDDDCPKLESRMVVLKCTNSRCAAVILH</sequence>
<accession>A0A396GUI0</accession>
<name>A0A396GUI0_MEDTR</name>
<dbReference type="Proteomes" id="UP000265566">
    <property type="component" value="Chromosome 7"/>
</dbReference>
<comment type="caution">
    <text evidence="2">The sequence shown here is derived from an EMBL/GenBank/DDBJ whole genome shotgun (WGS) entry which is preliminary data.</text>
</comment>
<reference evidence="2" key="1">
    <citation type="journal article" date="2018" name="Nat. Plants">
        <title>Whole-genome landscape of Medicago truncatula symbiotic genes.</title>
        <authorList>
            <person name="Pecrix Y."/>
            <person name="Gamas P."/>
            <person name="Carrere S."/>
        </authorList>
    </citation>
    <scope>NUCLEOTIDE SEQUENCE</scope>
    <source>
        <tissue evidence="2">Leaves</tissue>
    </source>
</reference>
<evidence type="ECO:0000313" key="2">
    <source>
        <dbReference type="EMBL" id="RHN44690.1"/>
    </source>
</evidence>
<evidence type="ECO:0000259" key="1">
    <source>
        <dbReference type="Pfam" id="PF07127"/>
    </source>
</evidence>
<protein>
    <submittedName>
        <fullName evidence="2">Putative Late nodulin</fullName>
    </submittedName>
</protein>
<dbReference type="AlphaFoldDB" id="A0A396GUI0"/>
<dbReference type="Gramene" id="rna38840">
    <property type="protein sequence ID" value="RHN44690.1"/>
    <property type="gene ID" value="gene38840"/>
</dbReference>
<organism evidence="2">
    <name type="scientific">Medicago truncatula</name>
    <name type="common">Barrel medic</name>
    <name type="synonym">Medicago tribuloides</name>
    <dbReference type="NCBI Taxonomy" id="3880"/>
    <lineage>
        <taxon>Eukaryota</taxon>
        <taxon>Viridiplantae</taxon>
        <taxon>Streptophyta</taxon>
        <taxon>Embryophyta</taxon>
        <taxon>Tracheophyta</taxon>
        <taxon>Spermatophyta</taxon>
        <taxon>Magnoliopsida</taxon>
        <taxon>eudicotyledons</taxon>
        <taxon>Gunneridae</taxon>
        <taxon>Pentapetalae</taxon>
        <taxon>rosids</taxon>
        <taxon>fabids</taxon>
        <taxon>Fabales</taxon>
        <taxon>Fabaceae</taxon>
        <taxon>Papilionoideae</taxon>
        <taxon>50 kb inversion clade</taxon>
        <taxon>NPAAA clade</taxon>
        <taxon>Hologalegina</taxon>
        <taxon>IRL clade</taxon>
        <taxon>Trifolieae</taxon>
        <taxon>Medicago</taxon>
    </lineage>
</organism>
<proteinExistence type="predicted"/>
<dbReference type="InterPro" id="IPR009810">
    <property type="entry name" value="Nodulin_late_dom"/>
</dbReference>
<dbReference type="GO" id="GO:0046872">
    <property type="term" value="F:metal ion binding"/>
    <property type="evidence" value="ECO:0007669"/>
    <property type="project" value="InterPro"/>
</dbReference>
<dbReference type="EMBL" id="PSQE01000007">
    <property type="protein sequence ID" value="RHN44690.1"/>
    <property type="molecule type" value="Genomic_DNA"/>
</dbReference>
<dbReference type="Pfam" id="PF07127">
    <property type="entry name" value="Nodulin_late"/>
    <property type="match status" value="1"/>
</dbReference>
<gene>
    <name evidence="2" type="ORF">MtrunA17_Chr7g0222161</name>
</gene>